<dbReference type="InterPro" id="IPR000210">
    <property type="entry name" value="BTB/POZ_dom"/>
</dbReference>
<name>A0A7D9H9G9_PARCT</name>
<dbReference type="InterPro" id="IPR045890">
    <property type="entry name" value="POB1-like"/>
</dbReference>
<dbReference type="SMART" id="SM00875">
    <property type="entry name" value="BACK"/>
    <property type="match status" value="1"/>
</dbReference>
<dbReference type="InterPro" id="IPR011333">
    <property type="entry name" value="SKP1/BTB/POZ_sf"/>
</dbReference>
<dbReference type="Gene3D" id="3.30.710.10">
    <property type="entry name" value="Potassium Channel Kv1.1, Chain A"/>
    <property type="match status" value="1"/>
</dbReference>
<dbReference type="PANTHER" id="PTHR46336">
    <property type="entry name" value="OS02G0260700 PROTEIN"/>
    <property type="match status" value="1"/>
</dbReference>
<keyword evidence="2" id="KW-1185">Reference proteome</keyword>
<dbReference type="PANTHER" id="PTHR46336:SF3">
    <property type="entry name" value="BTB_POZ DOMAIN-CONTAINING PROTEIN POB1"/>
    <property type="match status" value="1"/>
</dbReference>
<protein>
    <submittedName>
        <fullName evidence="1">BTB POZ domain-containing POB1</fullName>
    </submittedName>
</protein>
<dbReference type="InterPro" id="IPR011705">
    <property type="entry name" value="BACK"/>
</dbReference>
<sequence>MAATSEFTFNDFKEFSIIYAAEFNRPEMHDRILVLDVFNDNIEDEINPESCVMKQEKRHLNDEVACSSSVCTRAMSKATEKQISVADLNVSVSSVGKRKPFSVKRKASSDRVMTLRNRKVSKTDHEFEGKYKVEDGIPPEKQQAIAQHKIFAHSSWLSVHSNYFRALFYSGLKESHLKEVHLKIPKSEEAAHLHLIGAMYSLDILNNRPVSELIQILVLADKYDAKFVFRKCKYVLKTKVESVKLCEEIYNVVKVEHRMVNVEDLIVTIQDFLTKKFQPLDEKWESSSFENLSEPFLTLLLGSDKLIVSCEDVVFHALMHWIKNNAIFAKDASKDIPKLEPELLSASRLLSVVRFELLTTTYLLSVVQHHPIAKQMANFNECYLKAVHYLALPNEVLDNALITIDAPDERLTQKADIVHFRWKMPDKEILKALTRLHSQPFWACGYRMQLSLRRKFNYDDEFFVVITLKILSLKEGGFTSVDWNLKYKGLSIFQDDYYDYEYVLTCDSPERKKEGSFKWIGPGSCVLKLLMRPCHTSVDFN</sequence>
<gene>
    <name evidence="1" type="ORF">PACLA_8A037167</name>
</gene>
<dbReference type="AlphaFoldDB" id="A0A7D9H9G9"/>
<comment type="caution">
    <text evidence="1">The sequence shown here is derived from an EMBL/GenBank/DDBJ whole genome shotgun (WGS) entry which is preliminary data.</text>
</comment>
<dbReference type="Gene3D" id="1.25.40.420">
    <property type="match status" value="1"/>
</dbReference>
<evidence type="ECO:0000313" key="2">
    <source>
        <dbReference type="Proteomes" id="UP001152795"/>
    </source>
</evidence>
<evidence type="ECO:0000313" key="1">
    <source>
        <dbReference type="EMBL" id="CAB3977022.1"/>
    </source>
</evidence>
<organism evidence="1 2">
    <name type="scientific">Paramuricea clavata</name>
    <name type="common">Red gorgonian</name>
    <name type="synonym">Violescent sea-whip</name>
    <dbReference type="NCBI Taxonomy" id="317549"/>
    <lineage>
        <taxon>Eukaryota</taxon>
        <taxon>Metazoa</taxon>
        <taxon>Cnidaria</taxon>
        <taxon>Anthozoa</taxon>
        <taxon>Octocorallia</taxon>
        <taxon>Malacalcyonacea</taxon>
        <taxon>Plexauridae</taxon>
        <taxon>Paramuricea</taxon>
    </lineage>
</organism>
<accession>A0A7D9H9G9</accession>
<proteinExistence type="predicted"/>
<dbReference type="OrthoDB" id="5982674at2759"/>
<dbReference type="EMBL" id="CACRXK020000025">
    <property type="protein sequence ID" value="CAB3977022.1"/>
    <property type="molecule type" value="Genomic_DNA"/>
</dbReference>
<dbReference type="Proteomes" id="UP001152795">
    <property type="component" value="Unassembled WGS sequence"/>
</dbReference>
<dbReference type="SUPFAM" id="SSF54695">
    <property type="entry name" value="POZ domain"/>
    <property type="match status" value="1"/>
</dbReference>
<dbReference type="Pfam" id="PF07707">
    <property type="entry name" value="BACK"/>
    <property type="match status" value="1"/>
</dbReference>
<dbReference type="Pfam" id="PF00651">
    <property type="entry name" value="BTB"/>
    <property type="match status" value="1"/>
</dbReference>
<reference evidence="1" key="1">
    <citation type="submission" date="2020-04" db="EMBL/GenBank/DDBJ databases">
        <authorList>
            <person name="Alioto T."/>
            <person name="Alioto T."/>
            <person name="Gomez Garrido J."/>
        </authorList>
    </citation>
    <scope>NUCLEOTIDE SEQUENCE</scope>
    <source>
        <strain evidence="1">A484AB</strain>
    </source>
</reference>